<feature type="domain" description="AAA" evidence="3">
    <location>
        <begin position="25"/>
        <end position="178"/>
    </location>
</feature>
<evidence type="ECO:0000259" key="3">
    <source>
        <dbReference type="Pfam" id="PF13614"/>
    </source>
</evidence>
<dbReference type="GO" id="GO:0051782">
    <property type="term" value="P:negative regulation of cell division"/>
    <property type="evidence" value="ECO:0007669"/>
    <property type="project" value="TreeGrafter"/>
</dbReference>
<evidence type="ECO:0000256" key="2">
    <source>
        <dbReference type="ARBA" id="ARBA00022840"/>
    </source>
</evidence>
<dbReference type="InterPro" id="IPR025501">
    <property type="entry name" value="MinD_FleN"/>
</dbReference>
<dbReference type="PIRSF" id="PIRSF003092">
    <property type="entry name" value="MinD"/>
    <property type="match status" value="1"/>
</dbReference>
<dbReference type="RefSeq" id="WP_058382064.1">
    <property type="nucleotide sequence ID" value="NZ_CP013659.2"/>
</dbReference>
<organism evidence="4 5">
    <name type="scientific">Planococcus rifietoensis</name>
    <dbReference type="NCBI Taxonomy" id="200991"/>
    <lineage>
        <taxon>Bacteria</taxon>
        <taxon>Bacillati</taxon>
        <taxon>Bacillota</taxon>
        <taxon>Bacilli</taxon>
        <taxon>Bacillales</taxon>
        <taxon>Caryophanaceae</taxon>
        <taxon>Planococcus</taxon>
    </lineage>
</organism>
<keyword evidence="5" id="KW-1185">Reference proteome</keyword>
<dbReference type="Proteomes" id="UP000067683">
    <property type="component" value="Chromosome"/>
</dbReference>
<name>A0A0U2YRC0_9BACL</name>
<dbReference type="InterPro" id="IPR027417">
    <property type="entry name" value="P-loop_NTPase"/>
</dbReference>
<dbReference type="GO" id="GO:0009898">
    <property type="term" value="C:cytoplasmic side of plasma membrane"/>
    <property type="evidence" value="ECO:0007669"/>
    <property type="project" value="TreeGrafter"/>
</dbReference>
<accession>A0A0U2YRC0</accession>
<dbReference type="Gene3D" id="3.40.50.300">
    <property type="entry name" value="P-loop containing nucleotide triphosphate hydrolases"/>
    <property type="match status" value="1"/>
</dbReference>
<dbReference type="SUPFAM" id="SSF52540">
    <property type="entry name" value="P-loop containing nucleoside triphosphate hydrolases"/>
    <property type="match status" value="1"/>
</dbReference>
<dbReference type="GO" id="GO:0005524">
    <property type="term" value="F:ATP binding"/>
    <property type="evidence" value="ECO:0007669"/>
    <property type="project" value="UniProtKB-KW"/>
</dbReference>
<proteinExistence type="predicted"/>
<dbReference type="InterPro" id="IPR025669">
    <property type="entry name" value="AAA_dom"/>
</dbReference>
<dbReference type="Pfam" id="PF13614">
    <property type="entry name" value="AAA_31"/>
    <property type="match status" value="1"/>
</dbReference>
<sequence>MRDQAVQLREKMSRKNTKPSIRNTRVLAVTSGKGGVGKSNFTLNFALALIEQGKSALIIDVDLGFANIDILFGHAPRETIAGMLDKQLAIEDVIERGPLGLQLIAGGQGFSGLFELDADKMKRFMEQLGSLQGKVDFVLLDTGAGLSENNMRFLLAADEVLLVTTPEPTSVTDAYSVVKMMHAKDSDLAIRLVVNQCTDGKEGRQTAENFAEVAQRFLDKDIRTLGILPSDLHVPQAVKKQEPFLLAHPGSSVSKAMRTLAAQYLELPSPFKIGLRGFVMKLFFK</sequence>
<keyword evidence="1" id="KW-0547">Nucleotide-binding</keyword>
<dbReference type="InterPro" id="IPR033875">
    <property type="entry name" value="FlhG"/>
</dbReference>
<dbReference type="STRING" id="200991.AUC31_09040"/>
<reference evidence="4" key="1">
    <citation type="submission" date="2016-01" db="EMBL/GenBank/DDBJ databases">
        <title>Complete genome of Planococcus rifietoensis type strain M8.</title>
        <authorList>
            <person name="See-Too W.S."/>
        </authorList>
    </citation>
    <scope>NUCLEOTIDE SEQUENCE [LARGE SCALE GENOMIC DNA]</scope>
    <source>
        <strain evidence="4">M8</strain>
    </source>
</reference>
<dbReference type="GO" id="GO:0016887">
    <property type="term" value="F:ATP hydrolysis activity"/>
    <property type="evidence" value="ECO:0007669"/>
    <property type="project" value="TreeGrafter"/>
</dbReference>
<keyword evidence="2" id="KW-0067">ATP-binding</keyword>
<dbReference type="PANTHER" id="PTHR43384:SF4">
    <property type="entry name" value="CELLULOSE BIOSYNTHESIS PROTEIN BCSQ-RELATED"/>
    <property type="match status" value="1"/>
</dbReference>
<dbReference type="AlphaFoldDB" id="A0A0U2YRC0"/>
<dbReference type="CDD" id="cd02038">
    <property type="entry name" value="FlhG-like"/>
    <property type="match status" value="1"/>
</dbReference>
<evidence type="ECO:0000313" key="4">
    <source>
        <dbReference type="EMBL" id="ALS75357.1"/>
    </source>
</evidence>
<dbReference type="KEGG" id="prt:AUC31_09040"/>
<dbReference type="EMBL" id="CP013659">
    <property type="protein sequence ID" value="ALS75357.1"/>
    <property type="molecule type" value="Genomic_DNA"/>
</dbReference>
<protein>
    <submittedName>
        <fullName evidence="4">Cobyrinic acid a,c-diamide synthase</fullName>
    </submittedName>
</protein>
<dbReference type="GO" id="GO:0005829">
    <property type="term" value="C:cytosol"/>
    <property type="evidence" value="ECO:0007669"/>
    <property type="project" value="TreeGrafter"/>
</dbReference>
<evidence type="ECO:0000256" key="1">
    <source>
        <dbReference type="ARBA" id="ARBA00022741"/>
    </source>
</evidence>
<dbReference type="InterPro" id="IPR050625">
    <property type="entry name" value="ParA/MinD_ATPase"/>
</dbReference>
<dbReference type="OrthoDB" id="9816297at2"/>
<evidence type="ECO:0000313" key="5">
    <source>
        <dbReference type="Proteomes" id="UP000067683"/>
    </source>
</evidence>
<dbReference type="PANTHER" id="PTHR43384">
    <property type="entry name" value="SEPTUM SITE-DETERMINING PROTEIN MIND HOMOLOG, CHLOROPLASTIC-RELATED"/>
    <property type="match status" value="1"/>
</dbReference>
<gene>
    <name evidence="4" type="ORF">AUC31_09040</name>
</gene>